<protein>
    <submittedName>
        <fullName evidence="1">Uncharacterized protein</fullName>
    </submittedName>
</protein>
<dbReference type="EMBL" id="LAZR01014464">
    <property type="protein sequence ID" value="KKM17382.1"/>
    <property type="molecule type" value="Genomic_DNA"/>
</dbReference>
<sequence length="32" mass="3509">AIDRAIMAGTKWVGGEAKRHFSSTSAGRDLYR</sequence>
<evidence type="ECO:0000313" key="1">
    <source>
        <dbReference type="EMBL" id="KKM17382.1"/>
    </source>
</evidence>
<proteinExistence type="predicted"/>
<organism evidence="1">
    <name type="scientific">marine sediment metagenome</name>
    <dbReference type="NCBI Taxonomy" id="412755"/>
    <lineage>
        <taxon>unclassified sequences</taxon>
        <taxon>metagenomes</taxon>
        <taxon>ecological metagenomes</taxon>
    </lineage>
</organism>
<name>A0A0F9HQH7_9ZZZZ</name>
<comment type="caution">
    <text evidence="1">The sequence shown here is derived from an EMBL/GenBank/DDBJ whole genome shotgun (WGS) entry which is preliminary data.</text>
</comment>
<dbReference type="AlphaFoldDB" id="A0A0F9HQH7"/>
<reference evidence="1" key="1">
    <citation type="journal article" date="2015" name="Nature">
        <title>Complex archaea that bridge the gap between prokaryotes and eukaryotes.</title>
        <authorList>
            <person name="Spang A."/>
            <person name="Saw J.H."/>
            <person name="Jorgensen S.L."/>
            <person name="Zaremba-Niedzwiedzka K."/>
            <person name="Martijn J."/>
            <person name="Lind A.E."/>
            <person name="van Eijk R."/>
            <person name="Schleper C."/>
            <person name="Guy L."/>
            <person name="Ettema T.J."/>
        </authorList>
    </citation>
    <scope>NUCLEOTIDE SEQUENCE</scope>
</reference>
<feature type="non-terminal residue" evidence="1">
    <location>
        <position position="1"/>
    </location>
</feature>
<accession>A0A0F9HQH7</accession>
<gene>
    <name evidence="1" type="ORF">LCGC14_1676300</name>
</gene>